<gene>
    <name evidence="1" type="ORF">APY09_04825</name>
</gene>
<reference evidence="1 2" key="1">
    <citation type="submission" date="2015-10" db="EMBL/GenBank/DDBJ databases">
        <title>Draft Genome of Actinomyces odontolyticus subsp. actinosynbacter strain XH001.</title>
        <authorList>
            <person name="Mclean J.S."/>
            <person name="He X."/>
        </authorList>
    </citation>
    <scope>NUCLEOTIDE SEQUENCE [LARGE SCALE GENOMIC DNA]</scope>
    <source>
        <strain evidence="1 2">XH001</strain>
    </source>
</reference>
<evidence type="ECO:0000313" key="1">
    <source>
        <dbReference type="EMBL" id="KSW13661.1"/>
    </source>
</evidence>
<dbReference type="EMBL" id="LLVT01000001">
    <property type="protein sequence ID" value="KSW13661.1"/>
    <property type="molecule type" value="Genomic_DNA"/>
</dbReference>
<protein>
    <submittedName>
        <fullName evidence="1">Uncharacterized protein</fullName>
    </submittedName>
</protein>
<comment type="caution">
    <text evidence="1">The sequence shown here is derived from an EMBL/GenBank/DDBJ whole genome shotgun (WGS) entry which is preliminary data.</text>
</comment>
<name>A0A0V8S016_9ACTO</name>
<evidence type="ECO:0000313" key="2">
    <source>
        <dbReference type="Proteomes" id="UP000054686"/>
    </source>
</evidence>
<dbReference type="AlphaFoldDB" id="A0A0V8S016"/>
<dbReference type="RefSeq" id="WP_060566390.1">
    <property type="nucleotide sequence ID" value="NZ_CP040006.1"/>
</dbReference>
<dbReference type="OrthoDB" id="3249935at2"/>
<dbReference type="Proteomes" id="UP000054686">
    <property type="component" value="Unassembled WGS sequence"/>
</dbReference>
<proteinExistence type="predicted"/>
<organism evidence="1 2">
    <name type="scientific">Schaalia odontolytica</name>
    <dbReference type="NCBI Taxonomy" id="1660"/>
    <lineage>
        <taxon>Bacteria</taxon>
        <taxon>Bacillati</taxon>
        <taxon>Actinomycetota</taxon>
        <taxon>Actinomycetes</taxon>
        <taxon>Actinomycetales</taxon>
        <taxon>Actinomycetaceae</taxon>
        <taxon>Schaalia</taxon>
    </lineage>
</organism>
<sequence length="275" mass="28872">MTVNDHASQERYVALQAWLCGQMSPRAPHAADLFAQDRECLYDAFLSVLIGTGLGFIAYDDIRFHHGLYAFDFFVGDVHAPPRRGGADGPGESRAAGQLSPAVATPAMCHAIVDTWLGDVGRHIHFVASVIASVATLELVADVSVDECVFECDLPPGYACSTANKPWEDGSLPIGALDSSLVVPGPLIHLEARPRYKGQALSPLGFTEALASAVQMGLSVESSSAFAFGAAATLRAPHGGPEMLGWAADAVARALSACGYTGVVQIRARFAHAPA</sequence>
<accession>A0A0V8S016</accession>